<organism evidence="2 3">
    <name type="scientific">Bradyrhizobium nitroreducens</name>
    <dbReference type="NCBI Taxonomy" id="709803"/>
    <lineage>
        <taxon>Bacteria</taxon>
        <taxon>Pseudomonadati</taxon>
        <taxon>Pseudomonadota</taxon>
        <taxon>Alphaproteobacteria</taxon>
        <taxon>Hyphomicrobiales</taxon>
        <taxon>Nitrobacteraceae</taxon>
        <taxon>Bradyrhizobium</taxon>
    </lineage>
</organism>
<dbReference type="EMBL" id="LFJC01000003">
    <property type="protein sequence ID" value="PIT03300.1"/>
    <property type="molecule type" value="Genomic_DNA"/>
</dbReference>
<accession>A0A2M6UFB7</accession>
<feature type="region of interest" description="Disordered" evidence="1">
    <location>
        <begin position="45"/>
        <end position="86"/>
    </location>
</feature>
<proteinExistence type="predicted"/>
<evidence type="ECO:0000313" key="3">
    <source>
        <dbReference type="Proteomes" id="UP000228930"/>
    </source>
</evidence>
<sequence>MGREIGSDSTGVRRALKAIALRPSFETPALGGLLRMRTECAAATSQPRMSMSLILRRPQSGRLEGRGARSDRPEMARDVRSKRFAR</sequence>
<gene>
    <name evidence="2" type="ORF">TSA1_22950</name>
</gene>
<comment type="caution">
    <text evidence="2">The sequence shown here is derived from an EMBL/GenBank/DDBJ whole genome shotgun (WGS) entry which is preliminary data.</text>
</comment>
<evidence type="ECO:0000313" key="2">
    <source>
        <dbReference type="EMBL" id="PIT03300.1"/>
    </source>
</evidence>
<keyword evidence="3" id="KW-1185">Reference proteome</keyword>
<reference evidence="2 3" key="1">
    <citation type="submission" date="2015-06" db="EMBL/GenBank/DDBJ databases">
        <title>Comparative genome analysis of nirS-carrying Bradyrhizobium sp. strains.</title>
        <authorList>
            <person name="Ishii S."/>
            <person name="Jang J."/>
            <person name="Nishizawa T."/>
            <person name="Senoo K."/>
        </authorList>
    </citation>
    <scope>NUCLEOTIDE SEQUENCE [LARGE SCALE GENOMIC DNA]</scope>
    <source>
        <strain evidence="2 3">TSA1</strain>
    </source>
</reference>
<name>A0A2M6UFB7_9BRAD</name>
<feature type="compositionally biased region" description="Basic and acidic residues" evidence="1">
    <location>
        <begin position="63"/>
        <end position="86"/>
    </location>
</feature>
<dbReference type="AlphaFoldDB" id="A0A2M6UFB7"/>
<evidence type="ECO:0000256" key="1">
    <source>
        <dbReference type="SAM" id="MobiDB-lite"/>
    </source>
</evidence>
<protein>
    <submittedName>
        <fullName evidence="2">Uncharacterized protein</fullName>
    </submittedName>
</protein>
<dbReference type="Proteomes" id="UP000228930">
    <property type="component" value="Unassembled WGS sequence"/>
</dbReference>